<evidence type="ECO:0008006" key="4">
    <source>
        <dbReference type="Google" id="ProtNLM"/>
    </source>
</evidence>
<dbReference type="OrthoDB" id="5635174at2"/>
<evidence type="ECO:0000313" key="3">
    <source>
        <dbReference type="Proteomes" id="UP000201728"/>
    </source>
</evidence>
<dbReference type="AlphaFoldDB" id="A0A222P5X9"/>
<protein>
    <recommendedName>
        <fullName evidence="4">Substrate of the Dot/Icm secretion system</fullName>
    </recommendedName>
</protein>
<feature type="region of interest" description="Disordered" evidence="1">
    <location>
        <begin position="223"/>
        <end position="267"/>
    </location>
</feature>
<evidence type="ECO:0000256" key="1">
    <source>
        <dbReference type="SAM" id="MobiDB-lite"/>
    </source>
</evidence>
<keyword evidence="3" id="KW-1185">Reference proteome</keyword>
<sequence>MTLDYRSNKAITLPSKDDLIKIKETVTIPEVGNYLLHHFEERLVAANKFEEGKPAYDNIRDFVDLLEMQSKNRGDPWAGIPGPLNDFQNLQQNRAEKAAEKAGPNIENTLFVEFALSDKGQMVRAFATLKQDLETGKLKKKALDPETRQELDKMVQAVLAEANLISKGSVIYEGDENGQIRRDAKGEPVLADVEKAKQVLNNASKQLEKYFKQSGKDAIHVETKERAFPKQPAISKTQAPETAPGAKPEAAPESGNTSPQASGPSSS</sequence>
<dbReference type="Proteomes" id="UP000201728">
    <property type="component" value="Chromosome"/>
</dbReference>
<dbReference type="CDD" id="cd22643">
    <property type="entry name" value="DotY_NTD"/>
    <property type="match status" value="1"/>
</dbReference>
<dbReference type="Pfam" id="PF23131">
    <property type="entry name" value="DotY"/>
    <property type="match status" value="1"/>
</dbReference>
<reference evidence="3" key="1">
    <citation type="submission" date="2016-07" db="EMBL/GenBank/DDBJ databases">
        <authorList>
            <person name="Florea S."/>
            <person name="Webb J.S."/>
            <person name="Jaromczyk J."/>
            <person name="Schardl C.L."/>
        </authorList>
    </citation>
    <scope>NUCLEOTIDE SEQUENCE [LARGE SCALE GENOMIC DNA]</scope>
    <source>
        <strain evidence="3">CDC-D5610</strain>
    </source>
</reference>
<dbReference type="InterPro" id="IPR056465">
    <property type="entry name" value="DotY"/>
</dbReference>
<proteinExistence type="predicted"/>
<dbReference type="RefSeq" id="WP_094092005.1">
    <property type="nucleotide sequence ID" value="NZ_CP016397.1"/>
</dbReference>
<gene>
    <name evidence="2" type="ORF">clem_13605</name>
</gene>
<name>A0A222P5X9_9GAMM</name>
<dbReference type="EMBL" id="CP016397">
    <property type="protein sequence ID" value="ASQ47248.1"/>
    <property type="molecule type" value="Genomic_DNA"/>
</dbReference>
<dbReference type="KEGG" id="lcd:clem_13605"/>
<dbReference type="InterPro" id="IPR049927">
    <property type="entry name" value="DotY_N"/>
</dbReference>
<feature type="compositionally biased region" description="Polar residues" evidence="1">
    <location>
        <begin position="254"/>
        <end position="267"/>
    </location>
</feature>
<organism evidence="2 3">
    <name type="scientific">Legionella clemsonensis</name>
    <dbReference type="NCBI Taxonomy" id="1867846"/>
    <lineage>
        <taxon>Bacteria</taxon>
        <taxon>Pseudomonadati</taxon>
        <taxon>Pseudomonadota</taxon>
        <taxon>Gammaproteobacteria</taxon>
        <taxon>Legionellales</taxon>
        <taxon>Legionellaceae</taxon>
        <taxon>Legionella</taxon>
    </lineage>
</organism>
<accession>A0A222P5X9</accession>
<evidence type="ECO:0000313" key="2">
    <source>
        <dbReference type="EMBL" id="ASQ47248.1"/>
    </source>
</evidence>